<dbReference type="OrthoDB" id="9793997at2"/>
<dbReference type="GO" id="GO:0006310">
    <property type="term" value="P:DNA recombination"/>
    <property type="evidence" value="ECO:0007669"/>
    <property type="project" value="InterPro"/>
</dbReference>
<comment type="caution">
    <text evidence="1">The sequence shown here is derived from an EMBL/GenBank/DDBJ whole genome shotgun (WGS) entry which is preliminary data.</text>
</comment>
<protein>
    <submittedName>
        <fullName evidence="1">Uncharacterized protein</fullName>
    </submittedName>
</protein>
<dbReference type="InterPro" id="IPR007476">
    <property type="entry name" value="RdgC"/>
</dbReference>
<dbReference type="Pfam" id="PF04381">
    <property type="entry name" value="RdgC"/>
    <property type="match status" value="1"/>
</dbReference>
<keyword evidence="2" id="KW-1185">Reference proteome</keyword>
<sequence length="216" mass="23754">MPVLRGAVTFSRFRTEPAKDAPSDVKRWMTKGLKSHAFEPIDRRSEEERAAGFVELENPESSEFATGNLFYGEYALFAFRIDTLKVPASMMKSELDKWAAAFGKENGRPPARAEKNKQRAELKQLLRQRAVPRTSVLDVTWNLKTHTVQVWAASRKTVDEICVALEGALAVKVIGITPASMAQRAGIDEKALGPTAELIGMDLPATASVEDAHGEA</sequence>
<dbReference type="AlphaFoldDB" id="A0A3A8QIY9"/>
<organism evidence="1 2">
    <name type="scientific">Corallococcus interemptor</name>
    <dbReference type="NCBI Taxonomy" id="2316720"/>
    <lineage>
        <taxon>Bacteria</taxon>
        <taxon>Pseudomonadati</taxon>
        <taxon>Myxococcota</taxon>
        <taxon>Myxococcia</taxon>
        <taxon>Myxococcales</taxon>
        <taxon>Cystobacterineae</taxon>
        <taxon>Myxococcaceae</taxon>
        <taxon>Corallococcus</taxon>
    </lineage>
</organism>
<name>A0A3A8QIY9_9BACT</name>
<accession>A0A3A8QIY9</accession>
<dbReference type="RefSeq" id="WP_121723746.1">
    <property type="nucleotide sequence ID" value="NZ_JBNNJP010000025.1"/>
</dbReference>
<reference evidence="2" key="1">
    <citation type="submission" date="2018-09" db="EMBL/GenBank/DDBJ databases">
        <authorList>
            <person name="Livingstone P.G."/>
            <person name="Whitworth D.E."/>
        </authorList>
    </citation>
    <scope>NUCLEOTIDE SEQUENCE [LARGE SCALE GENOMIC DNA]</scope>
    <source>
        <strain evidence="2">AB047A</strain>
    </source>
</reference>
<dbReference type="Proteomes" id="UP000282656">
    <property type="component" value="Unassembled WGS sequence"/>
</dbReference>
<gene>
    <name evidence="1" type="ORF">D7X96_16905</name>
</gene>
<dbReference type="EMBL" id="RAWM01000039">
    <property type="protein sequence ID" value="RKH68719.1"/>
    <property type="molecule type" value="Genomic_DNA"/>
</dbReference>
<evidence type="ECO:0000313" key="1">
    <source>
        <dbReference type="EMBL" id="RKH68719.1"/>
    </source>
</evidence>
<proteinExistence type="predicted"/>
<evidence type="ECO:0000313" key="2">
    <source>
        <dbReference type="Proteomes" id="UP000282656"/>
    </source>
</evidence>